<sequence length="230" mass="26557">MNNSERFDGFLICSGNSKKQINQFKRMFAKDNLTKVKKADRNLQLRKLRKDGTLYALDVYYQKEQVGHFGVRMIEPQKMSEKAFGEANKQAEQMFREESVYGIKDFYGLDRVNNSLFGGFGSFEPYPTVTSKAAALWYKIASNQFFNNGNKRTAMLSAIYFLAGNFYTFDVVDANSLYDISLRIANNEWNQKQVENFINAHVSLSYTNMSDALKYGEFSYSQSLIYQNTQ</sequence>
<reference evidence="2 3" key="1">
    <citation type="journal article" date="2023" name="Int. J. Syst. Evol. Microbiol.">
        <title>Lactiplantibacillus brownii sp. nov., a novel psychrotolerant species isolated from sauerkraut.</title>
        <authorList>
            <person name="Heng Y.C."/>
            <person name="Silvaraju S."/>
            <person name="Lee J.K.Y."/>
            <person name="Kittelmann S."/>
        </authorList>
    </citation>
    <scope>NUCLEOTIDE SEQUENCE [LARGE SCALE GENOMIC DNA]</scope>
    <source>
        <strain evidence="2 3">WILCCON 0030</strain>
    </source>
</reference>
<dbReference type="EMBL" id="JAVCWF010000001">
    <property type="protein sequence ID" value="MDQ7936525.1"/>
    <property type="molecule type" value="Genomic_DNA"/>
</dbReference>
<dbReference type="InterPro" id="IPR003812">
    <property type="entry name" value="Fido"/>
</dbReference>
<dbReference type="NCBIfam" id="TIGR01550">
    <property type="entry name" value="DOC_P1"/>
    <property type="match status" value="1"/>
</dbReference>
<organism evidence="2 3">
    <name type="scientific">Lactiplantibacillus brownii</name>
    <dbReference type="NCBI Taxonomy" id="3069269"/>
    <lineage>
        <taxon>Bacteria</taxon>
        <taxon>Bacillati</taxon>
        <taxon>Bacillota</taxon>
        <taxon>Bacilli</taxon>
        <taxon>Lactobacillales</taxon>
        <taxon>Lactobacillaceae</taxon>
        <taxon>Lactiplantibacillus</taxon>
    </lineage>
</organism>
<dbReference type="InterPro" id="IPR006440">
    <property type="entry name" value="Doc"/>
</dbReference>
<evidence type="ECO:0000259" key="1">
    <source>
        <dbReference type="Pfam" id="PF02661"/>
    </source>
</evidence>
<keyword evidence="3" id="KW-1185">Reference proteome</keyword>
<evidence type="ECO:0000313" key="2">
    <source>
        <dbReference type="EMBL" id="MDQ7936525.1"/>
    </source>
</evidence>
<feature type="domain" description="Fido" evidence="1">
    <location>
        <begin position="119"/>
        <end position="162"/>
    </location>
</feature>
<comment type="caution">
    <text evidence="2">The sequence shown here is derived from an EMBL/GenBank/DDBJ whole genome shotgun (WGS) entry which is preliminary data.</text>
</comment>
<name>A0ABU1A773_9LACO</name>
<dbReference type="Proteomes" id="UP001227831">
    <property type="component" value="Unassembled WGS sequence"/>
</dbReference>
<gene>
    <name evidence="2" type="ORF">RA086_02545</name>
</gene>
<accession>A0ABU1A773</accession>
<dbReference type="Pfam" id="PF02661">
    <property type="entry name" value="Fic"/>
    <property type="match status" value="1"/>
</dbReference>
<dbReference type="Gene3D" id="1.20.120.1870">
    <property type="entry name" value="Fic/DOC protein, Fido domain"/>
    <property type="match status" value="1"/>
</dbReference>
<proteinExistence type="predicted"/>
<evidence type="ECO:0000313" key="3">
    <source>
        <dbReference type="Proteomes" id="UP001227831"/>
    </source>
</evidence>
<protein>
    <submittedName>
        <fullName evidence="2">Type II toxin-antitoxin system death-on-curing family toxin</fullName>
    </submittedName>
</protein>
<dbReference type="InterPro" id="IPR053737">
    <property type="entry name" value="Type_II_TA_Toxin"/>
</dbReference>
<dbReference type="RefSeq" id="WP_308702352.1">
    <property type="nucleotide sequence ID" value="NZ_AP027463.1"/>
</dbReference>